<gene>
    <name evidence="1" type="ORF">MML48_3g00012082</name>
</gene>
<keyword evidence="1" id="KW-0401">Integrin</keyword>
<sequence length="781" mass="87772">MRYYAFIVLCLVVCVVKAQESCENLEKCSECIRKLGCIWCSNPDDKVHCKSDVSILNLTTWCSEDKLVNPKSTSQLTEDSEINTSLVGDVVQIRPQRVKLSIRKGEQFTIPFEYSRASNYPIDLYYIMDLSYSMKLHKEKLAELGGKLIDVMQNITSDFRLGFGSFVDKPTMPFAAPREYKDCPQCERSYSFQNHLSLTSDHNNFIREVNNTPLSTNTDLPEGGFDALMQTIVCKDQIGWRDTATHLIVFSTDATYHFAGDGKLGGLYEPNDMQCHLETNGHLTLLDQDYPSVGQLEYIIKQNDMHLIFAIADNAKYENISDHFEDYRELSQEFSNSYFGKLDDNSSNVVNLIKDIYNQITDTIRITDNAPPTVQITYQNDRCDHPSYCTGIRINEKIKFNATIEALECPSISGPQEIRIKPAGVNEALTIDLEVICSCDCELPDSGDFIKHSEKCSKNGDEICGVCSCYDGYFGSTCECNAQTVSPNDTNHCMRDPTKSEICSGLGTCKCGTCICEKRPSPYLIYGKYCECDNFSCKREHGELCNGPDHGNCKCGRCECLSGWGGEDCACSTSKKTCTAPNGKEVCSGRGQCVCGECKCNEDDNYFGKYCEESPSEAGQRCSELFECIEVILSNSTEADGNATDLNCTDYSLRLVDKIDEANLKENEKICREIDASGCTVVFKYTYEDDERLDIQVQEERLCPKPLDICMIVAIIIVSILLGGIIMLIIWKVLTHIHDNKEFAKFIKNTENSKWSAQENPIYKQASTTVTNPLYGEKKDW</sequence>
<dbReference type="EMBL" id="CM043017">
    <property type="protein sequence ID" value="KAI4464729.1"/>
    <property type="molecule type" value="Genomic_DNA"/>
</dbReference>
<reference evidence="1" key="1">
    <citation type="submission" date="2022-04" db="EMBL/GenBank/DDBJ databases">
        <title>Chromosome-scale genome assembly of Holotrichia oblita Faldermann.</title>
        <authorList>
            <person name="Rongchong L."/>
        </authorList>
    </citation>
    <scope>NUCLEOTIDE SEQUENCE</scope>
    <source>
        <strain evidence="1">81SQS9</strain>
    </source>
</reference>
<protein>
    <submittedName>
        <fullName evidence="1">Integrin beta subunit</fullName>
    </submittedName>
</protein>
<evidence type="ECO:0000313" key="2">
    <source>
        <dbReference type="Proteomes" id="UP001056778"/>
    </source>
</evidence>
<keyword evidence="2" id="KW-1185">Reference proteome</keyword>
<proteinExistence type="predicted"/>
<evidence type="ECO:0000313" key="1">
    <source>
        <dbReference type="EMBL" id="KAI4464729.1"/>
    </source>
</evidence>
<organism evidence="1 2">
    <name type="scientific">Holotrichia oblita</name>
    <name type="common">Chafer beetle</name>
    <dbReference type="NCBI Taxonomy" id="644536"/>
    <lineage>
        <taxon>Eukaryota</taxon>
        <taxon>Metazoa</taxon>
        <taxon>Ecdysozoa</taxon>
        <taxon>Arthropoda</taxon>
        <taxon>Hexapoda</taxon>
        <taxon>Insecta</taxon>
        <taxon>Pterygota</taxon>
        <taxon>Neoptera</taxon>
        <taxon>Endopterygota</taxon>
        <taxon>Coleoptera</taxon>
        <taxon>Polyphaga</taxon>
        <taxon>Scarabaeiformia</taxon>
        <taxon>Scarabaeidae</taxon>
        <taxon>Melolonthinae</taxon>
        <taxon>Holotrichia</taxon>
    </lineage>
</organism>
<name>A0ACB9TD67_HOLOL</name>
<accession>A0ACB9TD67</accession>
<dbReference type="Proteomes" id="UP001056778">
    <property type="component" value="Chromosome 3"/>
</dbReference>
<comment type="caution">
    <text evidence="1">The sequence shown here is derived from an EMBL/GenBank/DDBJ whole genome shotgun (WGS) entry which is preliminary data.</text>
</comment>